<gene>
    <name evidence="1" type="ORF">LR48_Vigan98s000500</name>
</gene>
<dbReference type="AlphaFoldDB" id="A0A0L9T423"/>
<reference evidence="2" key="1">
    <citation type="journal article" date="2015" name="Proc. Natl. Acad. Sci. U.S.A.">
        <title>Genome sequencing of adzuki bean (Vigna angularis) provides insight into high starch and low fat accumulation and domestication.</title>
        <authorList>
            <person name="Yang K."/>
            <person name="Tian Z."/>
            <person name="Chen C."/>
            <person name="Luo L."/>
            <person name="Zhao B."/>
            <person name="Wang Z."/>
            <person name="Yu L."/>
            <person name="Li Y."/>
            <person name="Sun Y."/>
            <person name="Li W."/>
            <person name="Chen Y."/>
            <person name="Li Y."/>
            <person name="Zhang Y."/>
            <person name="Ai D."/>
            <person name="Zhao J."/>
            <person name="Shang C."/>
            <person name="Ma Y."/>
            <person name="Wu B."/>
            <person name="Wang M."/>
            <person name="Gao L."/>
            <person name="Sun D."/>
            <person name="Zhang P."/>
            <person name="Guo F."/>
            <person name="Wang W."/>
            <person name="Li Y."/>
            <person name="Wang J."/>
            <person name="Varshney R.K."/>
            <person name="Wang J."/>
            <person name="Ling H.Q."/>
            <person name="Wan P."/>
        </authorList>
    </citation>
    <scope>NUCLEOTIDE SEQUENCE</scope>
    <source>
        <strain evidence="2">cv. Jingnong 6</strain>
    </source>
</reference>
<organism evidence="1 2">
    <name type="scientific">Phaseolus angularis</name>
    <name type="common">Azuki bean</name>
    <name type="synonym">Vigna angularis</name>
    <dbReference type="NCBI Taxonomy" id="3914"/>
    <lineage>
        <taxon>Eukaryota</taxon>
        <taxon>Viridiplantae</taxon>
        <taxon>Streptophyta</taxon>
        <taxon>Embryophyta</taxon>
        <taxon>Tracheophyta</taxon>
        <taxon>Spermatophyta</taxon>
        <taxon>Magnoliopsida</taxon>
        <taxon>eudicotyledons</taxon>
        <taxon>Gunneridae</taxon>
        <taxon>Pentapetalae</taxon>
        <taxon>rosids</taxon>
        <taxon>fabids</taxon>
        <taxon>Fabales</taxon>
        <taxon>Fabaceae</taxon>
        <taxon>Papilionoideae</taxon>
        <taxon>50 kb inversion clade</taxon>
        <taxon>NPAAA clade</taxon>
        <taxon>indigoferoid/millettioid clade</taxon>
        <taxon>Phaseoleae</taxon>
        <taxon>Vigna</taxon>
    </lineage>
</organism>
<name>A0A0L9T423_PHAAN</name>
<dbReference type="Gramene" id="KOM25338">
    <property type="protein sequence ID" value="KOM25338"/>
    <property type="gene ID" value="LR48_Vigan98s000500"/>
</dbReference>
<proteinExistence type="predicted"/>
<dbReference type="EMBL" id="KQ258264">
    <property type="protein sequence ID" value="KOM25338.1"/>
    <property type="molecule type" value="Genomic_DNA"/>
</dbReference>
<protein>
    <submittedName>
        <fullName evidence="1">Uncharacterized protein</fullName>
    </submittedName>
</protein>
<sequence length="85" mass="10087">METKVDSREKEGNRTCRRHITEKKVRIGLTPVHQIESDLEQLKGQMKERLFSIKNGLLWNMTVSSMFDPASSFKSTQIRKRFWFL</sequence>
<accession>A0A0L9T423</accession>
<evidence type="ECO:0000313" key="1">
    <source>
        <dbReference type="EMBL" id="KOM25338.1"/>
    </source>
</evidence>
<evidence type="ECO:0000313" key="2">
    <source>
        <dbReference type="Proteomes" id="UP000053144"/>
    </source>
</evidence>
<dbReference type="Proteomes" id="UP000053144">
    <property type="component" value="Unassembled WGS sequence"/>
</dbReference>